<feature type="transmembrane region" description="Helical" evidence="2">
    <location>
        <begin position="519"/>
        <end position="539"/>
    </location>
</feature>
<keyword evidence="2" id="KW-0472">Membrane</keyword>
<proteinExistence type="predicted"/>
<dbReference type="OrthoDB" id="5874416at2759"/>
<evidence type="ECO:0000259" key="3">
    <source>
        <dbReference type="PROSITE" id="PS50853"/>
    </source>
</evidence>
<organism evidence="4 5">
    <name type="scientific">Haemonchus contortus</name>
    <name type="common">Barber pole worm</name>
    <dbReference type="NCBI Taxonomy" id="6289"/>
    <lineage>
        <taxon>Eukaryota</taxon>
        <taxon>Metazoa</taxon>
        <taxon>Ecdysozoa</taxon>
        <taxon>Nematoda</taxon>
        <taxon>Chromadorea</taxon>
        <taxon>Rhabditida</taxon>
        <taxon>Rhabditina</taxon>
        <taxon>Rhabditomorpha</taxon>
        <taxon>Strongyloidea</taxon>
        <taxon>Trichostrongylidae</taxon>
        <taxon>Haemonchus</taxon>
    </lineage>
</organism>
<dbReference type="InterPro" id="IPR036116">
    <property type="entry name" value="FN3_sf"/>
</dbReference>
<feature type="domain" description="Fibronectin type-III" evidence="3">
    <location>
        <begin position="299"/>
        <end position="395"/>
    </location>
</feature>
<evidence type="ECO:0000313" key="4">
    <source>
        <dbReference type="Proteomes" id="UP000025227"/>
    </source>
</evidence>
<keyword evidence="2" id="KW-1133">Transmembrane helix</keyword>
<protein>
    <submittedName>
        <fullName evidence="5">Fibronectin type-III domain-containing protein</fullName>
    </submittedName>
</protein>
<feature type="region of interest" description="Disordered" evidence="1">
    <location>
        <begin position="544"/>
        <end position="604"/>
    </location>
</feature>
<keyword evidence="2" id="KW-0812">Transmembrane</keyword>
<dbReference type="Gene3D" id="2.60.40.10">
    <property type="entry name" value="Immunoglobulins"/>
    <property type="match status" value="1"/>
</dbReference>
<sequence length="604" mass="68150">MHEWIAVGRFAFDWFITIWNSANDYFFGFFYTCFLLQFFWKRYVTVLLVDKDGNVKQQPRCTGTQSDEYATESGVYKCYVKGPNEKEFKHTSTVPVTVFKDAPQKPKVVLKKIDVRPRGIEISWEAESIEYVPTRKIKVFVTKAGFPEEMITETAEQSGNVTYAVNNDGGRFIVLVTDTFVDDLTSKSEEEEVSFETVDDIKVIDLKHEVDLNDITLKWDATGMRKDEQPVYEVRVMTMKKGSKVLNKTIKATEKTTKWKIEYRPEKYFVIVVATIGLYEGPPSNEVTVDVTELAPTDAPSVVGAKVNSPAEVYIMFKPLPLDKLPGIDLGCKVYLCLEQRVNIDCKVKTAAPRVDKVLYEDLIGGRVYWASVQCLTGAGPSPMSSWISVDVAKSVVAPRGKGIGARREKDVRVRIVAESGRRVIVSWSFEMRNGSRFDPNFVQNLRVMQYIKADGKYVLDRILTEDRGLRSVDAGLSPGFKFDTNCYFYAINVSFQSNRSAYEATDEMCYSFFSPSYLLLYGAIIIIILLMIGISYQLSKPGKTKAGKAAKGTPKKKKGKQKSKDSKSKDSKSKDSKSKDSKSKDSRSKDSKGSKEAEKQEEK</sequence>
<dbReference type="SUPFAM" id="SSF49265">
    <property type="entry name" value="Fibronectin type III"/>
    <property type="match status" value="1"/>
</dbReference>
<reference evidence="5" key="1">
    <citation type="submission" date="2020-12" db="UniProtKB">
        <authorList>
            <consortium name="WormBaseParasite"/>
        </authorList>
    </citation>
    <scope>IDENTIFICATION</scope>
    <source>
        <strain evidence="5">MHco3</strain>
    </source>
</reference>
<dbReference type="InterPro" id="IPR013783">
    <property type="entry name" value="Ig-like_fold"/>
</dbReference>
<dbReference type="InterPro" id="IPR003961">
    <property type="entry name" value="FN3_dom"/>
</dbReference>
<feature type="compositionally biased region" description="Basic and acidic residues" evidence="1">
    <location>
        <begin position="563"/>
        <end position="604"/>
    </location>
</feature>
<evidence type="ECO:0000313" key="5">
    <source>
        <dbReference type="WBParaSite" id="HCON_00004540-00002"/>
    </source>
</evidence>
<keyword evidence="4" id="KW-1185">Reference proteome</keyword>
<evidence type="ECO:0000256" key="2">
    <source>
        <dbReference type="SAM" id="Phobius"/>
    </source>
</evidence>
<dbReference type="PROSITE" id="PS50853">
    <property type="entry name" value="FN3"/>
    <property type="match status" value="1"/>
</dbReference>
<evidence type="ECO:0000256" key="1">
    <source>
        <dbReference type="SAM" id="MobiDB-lite"/>
    </source>
</evidence>
<accession>A0A7I5E574</accession>
<dbReference type="Proteomes" id="UP000025227">
    <property type="component" value="Unplaced"/>
</dbReference>
<name>A0A7I5E574_HAECO</name>
<dbReference type="WBParaSite" id="HCON_00004540-00002">
    <property type="protein sequence ID" value="HCON_00004540-00002"/>
    <property type="gene ID" value="HCON_00004540"/>
</dbReference>
<dbReference type="AlphaFoldDB" id="A0A7I5E574"/>
<feature type="compositionally biased region" description="Basic residues" evidence="1">
    <location>
        <begin position="544"/>
        <end position="562"/>
    </location>
</feature>